<dbReference type="NCBIfam" id="TIGR03461">
    <property type="entry name" value="pabC_Proteo"/>
    <property type="match status" value="1"/>
</dbReference>
<comment type="function">
    <text evidence="10">Involved in the biosynthesis of p-aminobenzoate (PABA), a precursor of tetrahydrofolate. Converts 4-amino-4-deoxychorismate into 4-aminobenzoate (PABA) and pyruvate.</text>
</comment>
<keyword evidence="16" id="KW-1185">Reference proteome</keyword>
<dbReference type="RefSeq" id="WP_026130035.1">
    <property type="nucleotide sequence ID" value="NZ_CP035467.1"/>
</dbReference>
<comment type="catalytic activity">
    <reaction evidence="9">
        <text>4-amino-4-deoxychorismate = 4-aminobenzoate + pyruvate + H(+)</text>
        <dbReference type="Rhea" id="RHEA:16201"/>
        <dbReference type="ChEBI" id="CHEBI:15361"/>
        <dbReference type="ChEBI" id="CHEBI:15378"/>
        <dbReference type="ChEBI" id="CHEBI:17836"/>
        <dbReference type="ChEBI" id="CHEBI:58406"/>
        <dbReference type="EC" id="4.1.3.38"/>
    </reaction>
</comment>
<comment type="cofactor">
    <cofactor evidence="1 14">
        <name>pyridoxal 5'-phosphate</name>
        <dbReference type="ChEBI" id="CHEBI:597326"/>
    </cofactor>
</comment>
<dbReference type="PANTHER" id="PTHR42743:SF2">
    <property type="entry name" value="AMINODEOXYCHORISMATE LYASE"/>
    <property type="match status" value="1"/>
</dbReference>
<dbReference type="FunFam" id="3.20.10.10:FF:000002">
    <property type="entry name" value="D-alanine aminotransferase"/>
    <property type="match status" value="1"/>
</dbReference>
<evidence type="ECO:0000256" key="9">
    <source>
        <dbReference type="ARBA" id="ARBA00049529"/>
    </source>
</evidence>
<dbReference type="NCBIfam" id="NF004761">
    <property type="entry name" value="PRK06092.1"/>
    <property type="match status" value="1"/>
</dbReference>
<keyword evidence="6 15" id="KW-0456">Lyase</keyword>
<dbReference type="PROSITE" id="PS00770">
    <property type="entry name" value="AA_TRANSFER_CLASS_4"/>
    <property type="match status" value="1"/>
</dbReference>
<evidence type="ECO:0000313" key="15">
    <source>
        <dbReference type="EMBL" id="QCW82590.1"/>
    </source>
</evidence>
<dbReference type="GO" id="GO:0030170">
    <property type="term" value="F:pyridoxal phosphate binding"/>
    <property type="evidence" value="ECO:0007669"/>
    <property type="project" value="InterPro"/>
</dbReference>
<comment type="similarity">
    <text evidence="2 13">Belongs to the class-IV pyridoxal-phosphate-dependent aminotransferase family.</text>
</comment>
<proteinExistence type="inferred from homology"/>
<sequence length="276" mass="30951">MSLINGAMGSTIDVSDRGFQYGDGLFETIEINKGRLVFFDRHIRRLKEGCRRLQIPLEDTENLVAEAESAAKDVVRGVLKIIVTRGTGGRGYRQPDRIEPTRVISVYPFPDYPDNYTRNGITARVCSTRLGLNPALAGIKHLNRLEQILARAEWNDANIHEGLMLDADGNVIEGTMTNLFYVINRQLHTSEIISSGVAGIMREIILELAESNALVLSKRYFSIGELLNADEIFVCNSIIGLWPITQIDGKPFAVGPVTREITDWLEQYKKKWLQAC</sequence>
<dbReference type="CDD" id="cd01559">
    <property type="entry name" value="ADCL_like"/>
    <property type="match status" value="1"/>
</dbReference>
<protein>
    <recommendedName>
        <fullName evidence="11 12">Aminodeoxychorismate lyase</fullName>
        <ecNumber evidence="8 12">4.1.3.38</ecNumber>
    </recommendedName>
</protein>
<gene>
    <name evidence="15" type="ORF">EQU24_10360</name>
</gene>
<dbReference type="AlphaFoldDB" id="A0A4P9UPW6"/>
<dbReference type="SUPFAM" id="SSF56752">
    <property type="entry name" value="D-aminoacid aminotransferase-like PLP-dependent enzymes"/>
    <property type="match status" value="1"/>
</dbReference>
<dbReference type="GO" id="GO:0008153">
    <property type="term" value="P:4-aminobenzoate biosynthetic process"/>
    <property type="evidence" value="ECO:0007669"/>
    <property type="project" value="UniProtKB-UniRule"/>
</dbReference>
<dbReference type="Pfam" id="PF01063">
    <property type="entry name" value="Aminotran_4"/>
    <property type="match status" value="1"/>
</dbReference>
<evidence type="ECO:0000256" key="14">
    <source>
        <dbReference type="RuleBase" id="RU004516"/>
    </source>
</evidence>
<dbReference type="STRING" id="675511.GCA_000341735_00967"/>
<dbReference type="InterPro" id="IPR001544">
    <property type="entry name" value="Aminotrans_IV"/>
</dbReference>
<dbReference type="InterPro" id="IPR036038">
    <property type="entry name" value="Aminotransferase-like"/>
</dbReference>
<dbReference type="EC" id="4.1.3.38" evidence="8 12"/>
<evidence type="ECO:0000256" key="1">
    <source>
        <dbReference type="ARBA" id="ARBA00001933"/>
    </source>
</evidence>
<dbReference type="InterPro" id="IPR043132">
    <property type="entry name" value="BCAT-like_C"/>
</dbReference>
<keyword evidence="5" id="KW-0289">Folate biosynthesis</keyword>
<dbReference type="PANTHER" id="PTHR42743">
    <property type="entry name" value="AMINO-ACID AMINOTRANSFERASE"/>
    <property type="match status" value="1"/>
</dbReference>
<dbReference type="Gene3D" id="3.20.10.10">
    <property type="entry name" value="D-amino Acid Aminotransferase, subunit A, domain 2"/>
    <property type="match status" value="1"/>
</dbReference>
<evidence type="ECO:0000256" key="5">
    <source>
        <dbReference type="ARBA" id="ARBA00022909"/>
    </source>
</evidence>
<dbReference type="Proteomes" id="UP000305881">
    <property type="component" value="Chromosome"/>
</dbReference>
<comment type="subunit">
    <text evidence="3">Homodimer.</text>
</comment>
<evidence type="ECO:0000313" key="16">
    <source>
        <dbReference type="Proteomes" id="UP000305881"/>
    </source>
</evidence>
<dbReference type="GO" id="GO:0008696">
    <property type="term" value="F:4-amino-4-deoxychorismate lyase activity"/>
    <property type="evidence" value="ECO:0007669"/>
    <property type="project" value="UniProtKB-UniRule"/>
</dbReference>
<dbReference type="InterPro" id="IPR017824">
    <property type="entry name" value="Aminodeoxychorismate_lyase_IV"/>
</dbReference>
<evidence type="ECO:0000256" key="6">
    <source>
        <dbReference type="ARBA" id="ARBA00023239"/>
    </source>
</evidence>
<dbReference type="InterPro" id="IPR050571">
    <property type="entry name" value="Class-IV_PLP-Dep_Aminotrnsfr"/>
</dbReference>
<dbReference type="InterPro" id="IPR018300">
    <property type="entry name" value="Aminotrans_IV_CS"/>
</dbReference>
<name>A0A4P9UPW6_METBY</name>
<organism evidence="15 16">
    <name type="scientific">Methylotuvimicrobium buryatense</name>
    <name type="common">Methylomicrobium buryatense</name>
    <dbReference type="NCBI Taxonomy" id="95641"/>
    <lineage>
        <taxon>Bacteria</taxon>
        <taxon>Pseudomonadati</taxon>
        <taxon>Pseudomonadota</taxon>
        <taxon>Gammaproteobacteria</taxon>
        <taxon>Methylococcales</taxon>
        <taxon>Methylococcaceae</taxon>
        <taxon>Methylotuvimicrobium</taxon>
    </lineage>
</organism>
<evidence type="ECO:0000256" key="11">
    <source>
        <dbReference type="ARBA" id="ARBA00069174"/>
    </source>
</evidence>
<evidence type="ECO:0000256" key="13">
    <source>
        <dbReference type="RuleBase" id="RU004106"/>
    </source>
</evidence>
<evidence type="ECO:0000256" key="12">
    <source>
        <dbReference type="NCBIfam" id="TIGR03461"/>
    </source>
</evidence>
<reference evidence="16" key="1">
    <citation type="journal article" date="2019" name="J. Bacteriol.">
        <title>A Mutagenic Screen Identifies a TonB-Dependent Receptor Required for the Lanthanide Metal Switch in the Type I Methanotroph 'Methylotuvimicrobium buryatense' 5GB1C.</title>
        <authorList>
            <person name="Groom J.D."/>
            <person name="Ford S.M."/>
            <person name="Pesesky M.W."/>
            <person name="Lidstrom M.E."/>
        </authorList>
    </citation>
    <scope>NUCLEOTIDE SEQUENCE [LARGE SCALE GENOMIC DNA]</scope>
    <source>
        <strain evidence="16">5GB1C</strain>
    </source>
</reference>
<evidence type="ECO:0000256" key="7">
    <source>
        <dbReference type="ARBA" id="ARBA00035633"/>
    </source>
</evidence>
<dbReference type="Gene3D" id="3.30.470.10">
    <property type="match status" value="1"/>
</dbReference>
<accession>A0A4P9UPW6</accession>
<dbReference type="EMBL" id="CP035467">
    <property type="protein sequence ID" value="QCW82590.1"/>
    <property type="molecule type" value="Genomic_DNA"/>
</dbReference>
<dbReference type="KEGG" id="mbur:EQU24_10360"/>
<comment type="pathway">
    <text evidence="7">Cofactor biosynthesis; tetrahydrofolate biosynthesis; 4-aminobenzoate from chorismate: step 2/2.</text>
</comment>
<dbReference type="GO" id="GO:0005829">
    <property type="term" value="C:cytosol"/>
    <property type="evidence" value="ECO:0007669"/>
    <property type="project" value="TreeGrafter"/>
</dbReference>
<evidence type="ECO:0000256" key="4">
    <source>
        <dbReference type="ARBA" id="ARBA00022898"/>
    </source>
</evidence>
<evidence type="ECO:0000256" key="8">
    <source>
        <dbReference type="ARBA" id="ARBA00035676"/>
    </source>
</evidence>
<dbReference type="OrthoDB" id="9805628at2"/>
<dbReference type="InterPro" id="IPR043131">
    <property type="entry name" value="BCAT-like_N"/>
</dbReference>
<keyword evidence="4 14" id="KW-0663">Pyridoxal phosphate</keyword>
<evidence type="ECO:0000256" key="10">
    <source>
        <dbReference type="ARBA" id="ARBA00054027"/>
    </source>
</evidence>
<evidence type="ECO:0000256" key="2">
    <source>
        <dbReference type="ARBA" id="ARBA00009320"/>
    </source>
</evidence>
<dbReference type="GO" id="GO:0046656">
    <property type="term" value="P:folic acid biosynthetic process"/>
    <property type="evidence" value="ECO:0007669"/>
    <property type="project" value="UniProtKB-KW"/>
</dbReference>
<evidence type="ECO:0000256" key="3">
    <source>
        <dbReference type="ARBA" id="ARBA00011738"/>
    </source>
</evidence>